<dbReference type="Proteomes" id="UP000002489">
    <property type="component" value="Unassembled WGS sequence"/>
</dbReference>
<sequence length="113" mass="12369">MATLLESLNIVAPAYRSNKMSCCAPAGHVLHNNASMALADDKRKALLVLDEKAAHASRDILSIVTSILRPSHMTRYLPVRCWLFIVSANLHLLRSTLILDSRVLGSHVQAGIL</sequence>
<reference evidence="1" key="2">
    <citation type="submission" date="2025-08" db="UniProtKB">
        <authorList>
            <consortium name="EnsemblFungi"/>
        </authorList>
    </citation>
    <scope>IDENTIFICATION</scope>
    <source>
        <strain evidence="1">4287 / CBS 123668 / FGSC 9935 / NRRL 34936</strain>
    </source>
</reference>
<accession>A0A0D2YJR7</accession>
<reference evidence="2" key="1">
    <citation type="journal article" date="2012" name="Mol. Plant Microbe Interact.">
        <title>A highly conserved effector in Fusarium oxysporum is required for full virulence on Arabidopsis.</title>
        <authorList>
            <person name="Thatcher L.F."/>
            <person name="Gardiner D.M."/>
            <person name="Kazan K."/>
            <person name="Manners J."/>
        </authorList>
    </citation>
    <scope>NUCLEOTIDE SEQUENCE [LARGE SCALE GENOMIC DNA]</scope>
    <source>
        <strain evidence="2">Fo5176</strain>
    </source>
</reference>
<dbReference type="EnsemblFungi" id="FOXG_16782T0">
    <property type="protein sequence ID" value="FOXG_16782P0"/>
    <property type="gene ID" value="FOXG_16782"/>
</dbReference>
<evidence type="ECO:0000313" key="2">
    <source>
        <dbReference type="Proteomes" id="UP000002489"/>
    </source>
</evidence>
<protein>
    <submittedName>
        <fullName evidence="1">Uncharacterized protein</fullName>
    </submittedName>
</protein>
<dbReference type="STRING" id="426428.A0A0D2YJR7"/>
<organism evidence="1 2">
    <name type="scientific">Fusarium oxysporum (strain Fo5176)</name>
    <name type="common">Fusarium vascular wilt</name>
    <dbReference type="NCBI Taxonomy" id="660025"/>
    <lineage>
        <taxon>Eukaryota</taxon>
        <taxon>Fungi</taxon>
        <taxon>Dikarya</taxon>
        <taxon>Ascomycota</taxon>
        <taxon>Pezizomycotina</taxon>
        <taxon>Sordariomycetes</taxon>
        <taxon>Hypocreomycetidae</taxon>
        <taxon>Hypocreales</taxon>
        <taxon>Nectriaceae</taxon>
        <taxon>Fusarium</taxon>
        <taxon>Fusarium oxysporum species complex</taxon>
    </lineage>
</organism>
<proteinExistence type="predicted"/>
<dbReference type="AlphaFoldDB" id="A0A0D2YJR7"/>
<evidence type="ECO:0000313" key="1">
    <source>
        <dbReference type="EnsemblFungi" id="FOXG_16782P0"/>
    </source>
</evidence>
<name>A0A0D2YJR7_FUSOF</name>